<reference evidence="2" key="2">
    <citation type="submission" date="2023-01" db="EMBL/GenBank/DDBJ databases">
        <authorList>
            <person name="Petersen C."/>
        </authorList>
    </citation>
    <scope>NUCLEOTIDE SEQUENCE</scope>
    <source>
        <strain evidence="2">IBT 12815</strain>
    </source>
</reference>
<feature type="region of interest" description="Disordered" evidence="1">
    <location>
        <begin position="1"/>
        <end position="68"/>
    </location>
</feature>
<evidence type="ECO:0000313" key="2">
    <source>
        <dbReference type="EMBL" id="KAJ5617646.1"/>
    </source>
</evidence>
<proteinExistence type="predicted"/>
<evidence type="ECO:0000256" key="1">
    <source>
        <dbReference type="SAM" id="MobiDB-lite"/>
    </source>
</evidence>
<dbReference type="Proteomes" id="UP001213799">
    <property type="component" value="Unassembled WGS sequence"/>
</dbReference>
<name>A0AAD6EIK0_9EURO</name>
<dbReference type="AlphaFoldDB" id="A0AAD6EIK0"/>
<evidence type="ECO:0000313" key="3">
    <source>
        <dbReference type="Proteomes" id="UP001213799"/>
    </source>
</evidence>
<gene>
    <name evidence="2" type="ORF">N7537_002760</name>
</gene>
<comment type="caution">
    <text evidence="2">The sequence shown here is derived from an EMBL/GenBank/DDBJ whole genome shotgun (WGS) entry which is preliminary data.</text>
</comment>
<protein>
    <submittedName>
        <fullName evidence="2">Uncharacterized protein</fullName>
    </submittedName>
</protein>
<dbReference type="GeneID" id="81584060"/>
<keyword evidence="3" id="KW-1185">Reference proteome</keyword>
<reference evidence="2" key="1">
    <citation type="journal article" date="2023" name="IMA Fungus">
        <title>Comparative genomic study of the Penicillium genus elucidates a diverse pangenome and 15 lateral gene transfer events.</title>
        <authorList>
            <person name="Petersen C."/>
            <person name="Sorensen T."/>
            <person name="Nielsen M.R."/>
            <person name="Sondergaard T.E."/>
            <person name="Sorensen J.L."/>
            <person name="Fitzpatrick D.A."/>
            <person name="Frisvad J.C."/>
            <person name="Nielsen K.L."/>
        </authorList>
    </citation>
    <scope>NUCLEOTIDE SEQUENCE</scope>
    <source>
        <strain evidence="2">IBT 12815</strain>
    </source>
</reference>
<sequence>MALVICNLSRSTEGADPASSNIKAKKVEADINEGGMTPTQGPPKRKNRSEKENQQDPNEESMAANHQG</sequence>
<feature type="compositionally biased region" description="Polar residues" evidence="1">
    <location>
        <begin position="8"/>
        <end position="22"/>
    </location>
</feature>
<dbReference type="EMBL" id="JAQJAE010000001">
    <property type="protein sequence ID" value="KAJ5617646.1"/>
    <property type="molecule type" value="Genomic_DNA"/>
</dbReference>
<accession>A0AAD6EIK0</accession>
<organism evidence="2 3">
    <name type="scientific">Penicillium hordei</name>
    <dbReference type="NCBI Taxonomy" id="40994"/>
    <lineage>
        <taxon>Eukaryota</taxon>
        <taxon>Fungi</taxon>
        <taxon>Dikarya</taxon>
        <taxon>Ascomycota</taxon>
        <taxon>Pezizomycotina</taxon>
        <taxon>Eurotiomycetes</taxon>
        <taxon>Eurotiomycetidae</taxon>
        <taxon>Eurotiales</taxon>
        <taxon>Aspergillaceae</taxon>
        <taxon>Penicillium</taxon>
    </lineage>
</organism>
<dbReference type="RefSeq" id="XP_056758813.1">
    <property type="nucleotide sequence ID" value="XM_056893818.1"/>
</dbReference>